<keyword evidence="1" id="KW-0378">Hydrolase</keyword>
<gene>
    <name evidence="1" type="ORF">ACFSF0_09305</name>
</gene>
<dbReference type="Pfam" id="PF13279">
    <property type="entry name" value="4HBT_2"/>
    <property type="match status" value="1"/>
</dbReference>
<proteinExistence type="predicted"/>
<sequence length="151" mass="16722">MAGDWTPDFELARRIRFSDCDPAGIVFYPQYFVMFNGLVEDWFTQGLCIPFEQLITTRRIGVPTAHLSVDFRAPSSFGETVTLSLGVMRLGSKSIELQVRCVGSDGAQRITMRQVLVTTSLATHQSVAVPDDIRAAITAQARQQGLMAPRQ</sequence>
<dbReference type="Gene3D" id="3.10.129.10">
    <property type="entry name" value="Hotdog Thioesterase"/>
    <property type="match status" value="1"/>
</dbReference>
<reference evidence="2" key="1">
    <citation type="journal article" date="2019" name="Int. J. Syst. Evol. Microbiol.">
        <title>The Global Catalogue of Microorganisms (GCM) 10K type strain sequencing project: providing services to taxonomists for standard genome sequencing and annotation.</title>
        <authorList>
            <consortium name="The Broad Institute Genomics Platform"/>
            <consortium name="The Broad Institute Genome Sequencing Center for Infectious Disease"/>
            <person name="Wu L."/>
            <person name="Ma J."/>
        </authorList>
    </citation>
    <scope>NUCLEOTIDE SEQUENCE [LARGE SCALE GENOMIC DNA]</scope>
    <source>
        <strain evidence="2">LMG 29247</strain>
    </source>
</reference>
<dbReference type="GO" id="GO:0016787">
    <property type="term" value="F:hydrolase activity"/>
    <property type="evidence" value="ECO:0007669"/>
    <property type="project" value="UniProtKB-KW"/>
</dbReference>
<dbReference type="RefSeq" id="WP_147911673.1">
    <property type="nucleotide sequence ID" value="NZ_JBHUEJ010000019.1"/>
</dbReference>
<dbReference type="CDD" id="cd00586">
    <property type="entry name" value="4HBT"/>
    <property type="match status" value="1"/>
</dbReference>
<dbReference type="EC" id="3.1.2.-" evidence="1"/>
<evidence type="ECO:0000313" key="2">
    <source>
        <dbReference type="Proteomes" id="UP001597304"/>
    </source>
</evidence>
<name>A0ABW4KVK0_9BURK</name>
<protein>
    <submittedName>
        <fullName evidence="1">Acyl-CoA thioesterase</fullName>
        <ecNumber evidence="1">3.1.2.-</ecNumber>
    </submittedName>
</protein>
<dbReference type="Proteomes" id="UP001597304">
    <property type="component" value="Unassembled WGS sequence"/>
</dbReference>
<dbReference type="EMBL" id="JBHUEJ010000019">
    <property type="protein sequence ID" value="MFD1710801.1"/>
    <property type="molecule type" value="Genomic_DNA"/>
</dbReference>
<organism evidence="1 2">
    <name type="scientific">Ottowia flava</name>
    <dbReference type="NCBI Taxonomy" id="2675430"/>
    <lineage>
        <taxon>Bacteria</taxon>
        <taxon>Pseudomonadati</taxon>
        <taxon>Pseudomonadota</taxon>
        <taxon>Betaproteobacteria</taxon>
        <taxon>Burkholderiales</taxon>
        <taxon>Comamonadaceae</taxon>
        <taxon>Ottowia</taxon>
    </lineage>
</organism>
<accession>A0ABW4KVK0</accession>
<comment type="caution">
    <text evidence="1">The sequence shown here is derived from an EMBL/GenBank/DDBJ whole genome shotgun (WGS) entry which is preliminary data.</text>
</comment>
<keyword evidence="2" id="KW-1185">Reference proteome</keyword>
<evidence type="ECO:0000313" key="1">
    <source>
        <dbReference type="EMBL" id="MFD1710801.1"/>
    </source>
</evidence>
<dbReference type="SUPFAM" id="SSF54637">
    <property type="entry name" value="Thioesterase/thiol ester dehydrase-isomerase"/>
    <property type="match status" value="1"/>
</dbReference>
<dbReference type="InterPro" id="IPR029069">
    <property type="entry name" value="HotDog_dom_sf"/>
</dbReference>